<keyword evidence="1 3" id="KW-0808">Transferase</keyword>
<dbReference type="EMBL" id="CP002779">
    <property type="protein sequence ID" value="AEH25424.1"/>
    <property type="molecule type" value="Genomic_DNA"/>
</dbReference>
<sequence>MKITIITPDFSHNCLGRAWTLAKILEKTYDVEIVGPLFGKDLWEPLKNIDIPYRYVRVNKVGYSFPTYLKKILTLIDGDLVYSSKLYLSSFVPAVIAKEKLQIPHILDIDDWERGFVMNALRNKSLITRFTYYSISTAFWGHLSSYWQKYIPEKLSYLPDAITVSNSFLKRKFGGSIIWHTRDEKIFDPKLYTPENSKRSIGINDNLKVVLFFGTPKPYKGVEDLINAMALVDQKDVVLVIAGLGNDPYSRYVRELGRKQLGEKFIGIGNVPFHKIPEIVSIADVYVIPQKKSPATVGQMPAKVFDAMAMAKPIVATNVSDLPYVLKKCGIIVEPGDIEKIAEEIKFLLENPSIAKKLGKKCHYRFIREFSLSAMKTVIKKVVSYVA</sequence>
<accession>F8AHP6</accession>
<proteinExistence type="predicted"/>
<evidence type="ECO:0000313" key="3">
    <source>
        <dbReference type="EMBL" id="AEH25424.1"/>
    </source>
</evidence>
<evidence type="ECO:0000259" key="2">
    <source>
        <dbReference type="Pfam" id="PF00534"/>
    </source>
</evidence>
<dbReference type="GeneID" id="10838328"/>
<dbReference type="STRING" id="529709.PYCH_17650"/>
<dbReference type="HOGENOM" id="CLU_686400_0_0_2"/>
<dbReference type="Gene3D" id="3.40.50.2000">
    <property type="entry name" value="Glycogen Phosphorylase B"/>
    <property type="match status" value="2"/>
</dbReference>
<dbReference type="OrthoDB" id="132546at2157"/>
<dbReference type="PANTHER" id="PTHR46401:SF2">
    <property type="entry name" value="GLYCOSYLTRANSFERASE WBBK-RELATED"/>
    <property type="match status" value="1"/>
</dbReference>
<dbReference type="Pfam" id="PF00534">
    <property type="entry name" value="Glycos_transf_1"/>
    <property type="match status" value="1"/>
</dbReference>
<protein>
    <submittedName>
        <fullName evidence="3">Glycosyl transferase, group 1</fullName>
    </submittedName>
</protein>
<dbReference type="KEGG" id="pya:PYCH_17650"/>
<reference evidence="3 4" key="1">
    <citation type="journal article" date="2011" name="J. Bacteriol.">
        <title>Complete genome sequence of the obligate piezophilic hyperthermophilic archaeon Pyrococcus yayanosii CH1.</title>
        <authorList>
            <person name="Jun X."/>
            <person name="Lupeng L."/>
            <person name="Minjuan X."/>
            <person name="Oger P."/>
            <person name="Fengping W."/>
            <person name="Jebbar M."/>
            <person name="Xiang X."/>
        </authorList>
    </citation>
    <scope>NUCLEOTIDE SEQUENCE [LARGE SCALE GENOMIC DNA]</scope>
    <source>
        <strain evidence="4">CH1 / JCM 16557</strain>
    </source>
</reference>
<dbReference type="GO" id="GO:0016757">
    <property type="term" value="F:glycosyltransferase activity"/>
    <property type="evidence" value="ECO:0007669"/>
    <property type="project" value="InterPro"/>
</dbReference>
<evidence type="ECO:0000313" key="4">
    <source>
        <dbReference type="Proteomes" id="UP000008386"/>
    </source>
</evidence>
<name>F8AHP6_PYRYC</name>
<dbReference type="eggNOG" id="arCOG01403">
    <property type="taxonomic scope" value="Archaea"/>
</dbReference>
<dbReference type="SUPFAM" id="SSF53756">
    <property type="entry name" value="UDP-Glycosyltransferase/glycogen phosphorylase"/>
    <property type="match status" value="1"/>
</dbReference>
<dbReference type="RefSeq" id="WP_013906480.1">
    <property type="nucleotide sequence ID" value="NC_015680.1"/>
</dbReference>
<gene>
    <name evidence="3" type="ordered locus">PYCH_17650</name>
</gene>
<feature type="domain" description="Glycosyl transferase family 1" evidence="2">
    <location>
        <begin position="196"/>
        <end position="361"/>
    </location>
</feature>
<dbReference type="Proteomes" id="UP000008386">
    <property type="component" value="Chromosome"/>
</dbReference>
<keyword evidence="4" id="KW-1185">Reference proteome</keyword>
<evidence type="ECO:0000256" key="1">
    <source>
        <dbReference type="ARBA" id="ARBA00022679"/>
    </source>
</evidence>
<organism evidence="3 4">
    <name type="scientific">Pyrococcus yayanosii (strain CH1 / JCM 16557)</name>
    <dbReference type="NCBI Taxonomy" id="529709"/>
    <lineage>
        <taxon>Archaea</taxon>
        <taxon>Methanobacteriati</taxon>
        <taxon>Methanobacteriota</taxon>
        <taxon>Thermococci</taxon>
        <taxon>Thermococcales</taxon>
        <taxon>Thermococcaceae</taxon>
        <taxon>Pyrococcus</taxon>
    </lineage>
</organism>
<dbReference type="AlphaFoldDB" id="F8AHP6"/>
<dbReference type="PANTHER" id="PTHR46401">
    <property type="entry name" value="GLYCOSYLTRANSFERASE WBBK-RELATED"/>
    <property type="match status" value="1"/>
</dbReference>
<dbReference type="InterPro" id="IPR001296">
    <property type="entry name" value="Glyco_trans_1"/>
</dbReference>